<dbReference type="SMART" id="SM00108">
    <property type="entry name" value="B_lectin"/>
    <property type="match status" value="1"/>
</dbReference>
<keyword evidence="4" id="KW-0863">Zinc-finger</keyword>
<dbReference type="RefSeq" id="XP_071920786.1">
    <property type="nucleotide sequence ID" value="XM_072064685.1"/>
</dbReference>
<evidence type="ECO:0000313" key="9">
    <source>
        <dbReference type="Proteomes" id="UP001652660"/>
    </source>
</evidence>
<gene>
    <name evidence="10" type="primary">LOC113708876</name>
</gene>
<dbReference type="InterPro" id="IPR000858">
    <property type="entry name" value="S_locus_glycoprot_dom"/>
</dbReference>
<dbReference type="Gene3D" id="2.90.10.10">
    <property type="entry name" value="Bulb-type lectin domain"/>
    <property type="match status" value="1"/>
</dbReference>
<dbReference type="PROSITE" id="PS50948">
    <property type="entry name" value="PAN"/>
    <property type="match status" value="1"/>
</dbReference>
<name>A0ABM4VMM3_COFAR</name>
<feature type="domain" description="SWIM-type" evidence="8">
    <location>
        <begin position="370"/>
        <end position="413"/>
    </location>
</feature>
<dbReference type="PANTHER" id="PTHR32444">
    <property type="entry name" value="BULB-TYPE LECTIN DOMAIN-CONTAINING PROTEIN"/>
    <property type="match status" value="1"/>
</dbReference>
<dbReference type="InterPro" id="IPR003609">
    <property type="entry name" value="Pan_app"/>
</dbReference>
<keyword evidence="4" id="KW-0862">Zinc</keyword>
<sequence>MAALTRKRNNESPVSMRESFVLVLACCLTVCTAIDTITIARPVQDHETLVSSGQTFKLGFFSPANASNRYVGIMYDNIPGTTVIWVANRDKPVKDSTGILTIAGDGNLVILNGEREIIWSSNASKSVASSSAKLLDTGNLVLTDNSDGSTMWESFQIPTDSLVPKMRLSAGAKEKLQLTSWRSPSDPSIGDLSAGLNLFRPQQFFVWEINVPHWRSGPRSGNTFIGIAGMSSAYQSRFDLVEDNSGSTYFTYNSVNNPDLFYYALNSSGCLQAKVLIGKGDWSVTWSSLESQCDIYGKYGPFGSCNRLQSPICTCLRGFKPRDEEEWNRENWSGGCIRKELLKCERNQSSSIDAKENGFVRLPNMKVPDFLVLVVFSEEACGGSCLKNCSCTAYAYYKGIGCMHWRGSLIDVQQFSYEADLYIRVPYSELVMMKFACVSTKKVSIVGPIDSRHMSARPWWPASSEQPGLLESTSSADAAASPSCGPSGPRPPDRSGYSRETLGRLQTLEDSNSYIETTTRKPINVASYDDTRYAIYSTLYCYFTLKLSLT</sequence>
<dbReference type="InterPro" id="IPR007527">
    <property type="entry name" value="Znf_SWIM"/>
</dbReference>
<evidence type="ECO:0000259" key="7">
    <source>
        <dbReference type="PROSITE" id="PS50948"/>
    </source>
</evidence>
<evidence type="ECO:0000259" key="8">
    <source>
        <dbReference type="PROSITE" id="PS50966"/>
    </source>
</evidence>
<dbReference type="Pfam" id="PF01453">
    <property type="entry name" value="B_lectin"/>
    <property type="match status" value="1"/>
</dbReference>
<dbReference type="CDD" id="cd01098">
    <property type="entry name" value="PAN_AP_plant"/>
    <property type="match status" value="1"/>
</dbReference>
<keyword evidence="9" id="KW-1185">Reference proteome</keyword>
<dbReference type="InterPro" id="IPR036426">
    <property type="entry name" value="Bulb-type_lectin_dom_sf"/>
</dbReference>
<dbReference type="PROSITE" id="PS50927">
    <property type="entry name" value="BULB_LECTIN"/>
    <property type="match status" value="1"/>
</dbReference>
<dbReference type="PANTHER" id="PTHR32444:SF198">
    <property type="entry name" value="BULB-TYPE LECTIN DOMAIN-CONTAINING PROTEIN"/>
    <property type="match status" value="1"/>
</dbReference>
<dbReference type="Proteomes" id="UP001652660">
    <property type="component" value="Chromosome 9c"/>
</dbReference>
<dbReference type="Pfam" id="PF00954">
    <property type="entry name" value="S_locus_glycop"/>
    <property type="match status" value="1"/>
</dbReference>
<protein>
    <submittedName>
        <fullName evidence="10">G-type lectin S-receptor-like serine/threonine-protein kinase At1g11300</fullName>
    </submittedName>
</protein>
<dbReference type="PROSITE" id="PS50966">
    <property type="entry name" value="ZF_SWIM"/>
    <property type="match status" value="1"/>
</dbReference>
<evidence type="ECO:0000256" key="2">
    <source>
        <dbReference type="ARBA" id="ARBA00023157"/>
    </source>
</evidence>
<evidence type="ECO:0000256" key="4">
    <source>
        <dbReference type="PROSITE-ProRule" id="PRU00325"/>
    </source>
</evidence>
<feature type="region of interest" description="Disordered" evidence="5">
    <location>
        <begin position="458"/>
        <end position="498"/>
    </location>
</feature>
<keyword evidence="4" id="KW-0479">Metal-binding</keyword>
<evidence type="ECO:0000256" key="1">
    <source>
        <dbReference type="ARBA" id="ARBA00022729"/>
    </source>
</evidence>
<keyword evidence="1" id="KW-0732">Signal</keyword>
<feature type="domain" description="Apple" evidence="7">
    <location>
        <begin position="344"/>
        <end position="426"/>
    </location>
</feature>
<evidence type="ECO:0000313" key="10">
    <source>
        <dbReference type="RefSeq" id="XP_071920786.1"/>
    </source>
</evidence>
<dbReference type="InterPro" id="IPR001480">
    <property type="entry name" value="Bulb-type_lectin_dom"/>
</dbReference>
<dbReference type="SUPFAM" id="SSF51110">
    <property type="entry name" value="alpha-D-mannose-specific plant lectins"/>
    <property type="match status" value="1"/>
</dbReference>
<keyword evidence="3" id="KW-0325">Glycoprotein</keyword>
<dbReference type="Pfam" id="PF08276">
    <property type="entry name" value="PAN_2"/>
    <property type="match status" value="1"/>
</dbReference>
<keyword evidence="2" id="KW-1015">Disulfide bond</keyword>
<accession>A0ABM4VMM3</accession>
<feature type="compositionally biased region" description="Low complexity" evidence="5">
    <location>
        <begin position="472"/>
        <end position="487"/>
    </location>
</feature>
<evidence type="ECO:0000256" key="3">
    <source>
        <dbReference type="ARBA" id="ARBA00023180"/>
    </source>
</evidence>
<dbReference type="GeneID" id="113708876"/>
<proteinExistence type="predicted"/>
<organism evidence="9 10">
    <name type="scientific">Coffea arabica</name>
    <name type="common">Arabian coffee</name>
    <dbReference type="NCBI Taxonomy" id="13443"/>
    <lineage>
        <taxon>Eukaryota</taxon>
        <taxon>Viridiplantae</taxon>
        <taxon>Streptophyta</taxon>
        <taxon>Embryophyta</taxon>
        <taxon>Tracheophyta</taxon>
        <taxon>Spermatophyta</taxon>
        <taxon>Magnoliopsida</taxon>
        <taxon>eudicotyledons</taxon>
        <taxon>Gunneridae</taxon>
        <taxon>Pentapetalae</taxon>
        <taxon>asterids</taxon>
        <taxon>lamiids</taxon>
        <taxon>Gentianales</taxon>
        <taxon>Rubiaceae</taxon>
        <taxon>Ixoroideae</taxon>
        <taxon>Gardenieae complex</taxon>
        <taxon>Bertiereae - Coffeeae clade</taxon>
        <taxon>Coffeeae</taxon>
        <taxon>Coffea</taxon>
    </lineage>
</organism>
<dbReference type="SMART" id="SM00473">
    <property type="entry name" value="PAN_AP"/>
    <property type="match status" value="1"/>
</dbReference>
<feature type="domain" description="Bulb-type lectin" evidence="6">
    <location>
        <begin position="34"/>
        <end position="155"/>
    </location>
</feature>
<dbReference type="CDD" id="cd00028">
    <property type="entry name" value="B_lectin"/>
    <property type="match status" value="1"/>
</dbReference>
<evidence type="ECO:0000256" key="5">
    <source>
        <dbReference type="SAM" id="MobiDB-lite"/>
    </source>
</evidence>
<evidence type="ECO:0000259" key="6">
    <source>
        <dbReference type="PROSITE" id="PS50927"/>
    </source>
</evidence>
<reference evidence="10" key="1">
    <citation type="submission" date="2025-08" db="UniProtKB">
        <authorList>
            <consortium name="RefSeq"/>
        </authorList>
    </citation>
    <scope>IDENTIFICATION</scope>
    <source>
        <tissue evidence="10">Leaves</tissue>
    </source>
</reference>